<evidence type="ECO:0000313" key="2">
    <source>
        <dbReference type="Proteomes" id="UP000693970"/>
    </source>
</evidence>
<reference evidence="1" key="1">
    <citation type="journal article" date="2021" name="Sci. Rep.">
        <title>Diploid genomic architecture of Nitzschia inconspicua, an elite biomass production diatom.</title>
        <authorList>
            <person name="Oliver A."/>
            <person name="Podell S."/>
            <person name="Pinowska A."/>
            <person name="Traller J.C."/>
            <person name="Smith S.R."/>
            <person name="McClure R."/>
            <person name="Beliaev A."/>
            <person name="Bohutskyi P."/>
            <person name="Hill E.A."/>
            <person name="Rabines A."/>
            <person name="Zheng H."/>
            <person name="Allen L.Z."/>
            <person name="Kuo A."/>
            <person name="Grigoriev I.V."/>
            <person name="Allen A.E."/>
            <person name="Hazlebeck D."/>
            <person name="Allen E.E."/>
        </authorList>
    </citation>
    <scope>NUCLEOTIDE SEQUENCE</scope>
    <source>
        <strain evidence="1">Hildebrandi</strain>
    </source>
</reference>
<dbReference type="AlphaFoldDB" id="A0A9K3PU12"/>
<accession>A0A9K3PU12</accession>
<dbReference type="EMBL" id="JAGRRH010000013">
    <property type="protein sequence ID" value="KAG7359770.1"/>
    <property type="molecule type" value="Genomic_DNA"/>
</dbReference>
<comment type="caution">
    <text evidence="1">The sequence shown here is derived from an EMBL/GenBank/DDBJ whole genome shotgun (WGS) entry which is preliminary data.</text>
</comment>
<proteinExistence type="predicted"/>
<dbReference type="Proteomes" id="UP000693970">
    <property type="component" value="Unassembled WGS sequence"/>
</dbReference>
<evidence type="ECO:0000313" key="1">
    <source>
        <dbReference type="EMBL" id="KAG7359770.1"/>
    </source>
</evidence>
<gene>
    <name evidence="1" type="ORF">IV203_034868</name>
</gene>
<name>A0A9K3PU12_9STRA</name>
<organism evidence="1 2">
    <name type="scientific">Nitzschia inconspicua</name>
    <dbReference type="NCBI Taxonomy" id="303405"/>
    <lineage>
        <taxon>Eukaryota</taxon>
        <taxon>Sar</taxon>
        <taxon>Stramenopiles</taxon>
        <taxon>Ochrophyta</taxon>
        <taxon>Bacillariophyta</taxon>
        <taxon>Bacillariophyceae</taxon>
        <taxon>Bacillariophycidae</taxon>
        <taxon>Bacillariales</taxon>
        <taxon>Bacillariaceae</taxon>
        <taxon>Nitzschia</taxon>
    </lineage>
</organism>
<sequence length="350" mass="38038">MIDRRREVWTLTVVLVIVTQCAFGFAPSTSKRVTTTPRLSQRESPFLLGMASKKTITKTDESQTETTTITNDGQFSVRNDENAIGILAMATTSTALTLSVIAESANAAITMPKELSATFDPNTFVPVCGASDTFYRFLQSTAQTVVGRENFIEYGPLIASGLLRVRLELCVVESFFNEAVGPFIRQNGLSWVLPLHETVETFLAGTVFALATTFILVGSTKILTVIFTYADFLLGAPCRLLGGFFFDRARGKPVTLDVGFGPFKTRVIGPKDIEATSNPYDYSVDLSETSPGELPVVVISGGVKAAGQAIGLVREVLDAIDLFVGKSLILWVTAYVGIKFIHFKVFPDFP</sequence>
<keyword evidence="2" id="KW-1185">Reference proteome</keyword>
<protein>
    <submittedName>
        <fullName evidence="1">Uncharacterized protein</fullName>
    </submittedName>
</protein>
<dbReference type="OrthoDB" id="497914at2759"/>
<reference evidence="1" key="2">
    <citation type="submission" date="2021-04" db="EMBL/GenBank/DDBJ databases">
        <authorList>
            <person name="Podell S."/>
        </authorList>
    </citation>
    <scope>NUCLEOTIDE SEQUENCE</scope>
    <source>
        <strain evidence="1">Hildebrandi</strain>
    </source>
</reference>